<dbReference type="Proteomes" id="UP001459277">
    <property type="component" value="Unassembled WGS sequence"/>
</dbReference>
<evidence type="ECO:0000313" key="2">
    <source>
        <dbReference type="Proteomes" id="UP001459277"/>
    </source>
</evidence>
<organism evidence="1 2">
    <name type="scientific">Lithocarpus litseifolius</name>
    <dbReference type="NCBI Taxonomy" id="425828"/>
    <lineage>
        <taxon>Eukaryota</taxon>
        <taxon>Viridiplantae</taxon>
        <taxon>Streptophyta</taxon>
        <taxon>Embryophyta</taxon>
        <taxon>Tracheophyta</taxon>
        <taxon>Spermatophyta</taxon>
        <taxon>Magnoliopsida</taxon>
        <taxon>eudicotyledons</taxon>
        <taxon>Gunneridae</taxon>
        <taxon>Pentapetalae</taxon>
        <taxon>rosids</taxon>
        <taxon>fabids</taxon>
        <taxon>Fagales</taxon>
        <taxon>Fagaceae</taxon>
        <taxon>Lithocarpus</taxon>
    </lineage>
</organism>
<keyword evidence="2" id="KW-1185">Reference proteome</keyword>
<dbReference type="AlphaFoldDB" id="A0AAW2BZE0"/>
<dbReference type="EMBL" id="JAZDWU010000009">
    <property type="protein sequence ID" value="KAK9991415.1"/>
    <property type="molecule type" value="Genomic_DNA"/>
</dbReference>
<sequence length="119" mass="13648">MEDLLGGSLKKKSMNTIPFTTKMRTLAYIMIHNLYPITNLTTLSAPRTIFLYDLFTHNEIDICEYIYYLLTKSVTKRKSRTILPFPSLIMALIAKTRLKIPSGLTIVQRDYPIGAQTMT</sequence>
<accession>A0AAW2BZE0</accession>
<gene>
    <name evidence="1" type="ORF">SO802_026400</name>
</gene>
<proteinExistence type="predicted"/>
<reference evidence="1 2" key="1">
    <citation type="submission" date="2024-01" db="EMBL/GenBank/DDBJ databases">
        <title>A telomere-to-telomere, gap-free genome of sweet tea (Lithocarpus litseifolius).</title>
        <authorList>
            <person name="Zhou J."/>
        </authorList>
    </citation>
    <scope>NUCLEOTIDE SEQUENCE [LARGE SCALE GENOMIC DNA]</scope>
    <source>
        <strain evidence="1">Zhou-2022a</strain>
        <tissue evidence="1">Leaf</tissue>
    </source>
</reference>
<protein>
    <submittedName>
        <fullName evidence="1">Uncharacterized protein</fullName>
    </submittedName>
</protein>
<comment type="caution">
    <text evidence="1">The sequence shown here is derived from an EMBL/GenBank/DDBJ whole genome shotgun (WGS) entry which is preliminary data.</text>
</comment>
<evidence type="ECO:0000313" key="1">
    <source>
        <dbReference type="EMBL" id="KAK9991415.1"/>
    </source>
</evidence>
<name>A0AAW2BZE0_9ROSI</name>